<organism evidence="1 2">
    <name type="scientific">Paraburkholderia piptadeniae</name>
    <dbReference type="NCBI Taxonomy" id="1701573"/>
    <lineage>
        <taxon>Bacteria</taxon>
        <taxon>Pseudomonadati</taxon>
        <taxon>Pseudomonadota</taxon>
        <taxon>Betaproteobacteria</taxon>
        <taxon>Burkholderiales</taxon>
        <taxon>Burkholderiaceae</taxon>
        <taxon>Paraburkholderia</taxon>
    </lineage>
</organism>
<name>A0A1N7SG73_9BURK</name>
<gene>
    <name evidence="1" type="ORF">BN2476_500204</name>
</gene>
<evidence type="ECO:0000313" key="2">
    <source>
        <dbReference type="Proteomes" id="UP000195569"/>
    </source>
</evidence>
<keyword evidence="2" id="KW-1185">Reference proteome</keyword>
<sequence>MRGAAMVDTVAAPSTASSVRLRNSGISSRHQCSGHITGESAFRIAGMNAIAALPMYNVSPALAADWHALLADVLKHVEPMAQIVEPNDLDAFWRQPGLLISQTCGYPFVLGLHEYVQLIATPHFDAPGCEGATYSSMLVTRAGTRFDSLDACRGARAAYNATDSNSGYNALRHAVAPLAHDGRFFGAALETGSHLGSLRALADNRADTAAIDCVTMAFVRDAYPQLASAVKEIGYAGASPGLPLIASKNISIEQIDALRVALDHAIATQPARARRLRLKGFSVLPHEAYDCIAQMENEARVANYARLA</sequence>
<reference evidence="1" key="1">
    <citation type="submission" date="2016-12" db="EMBL/GenBank/DDBJ databases">
        <authorList>
            <person name="Moulin L."/>
        </authorList>
    </citation>
    <scope>NUCLEOTIDE SEQUENCE [LARGE SCALE GENOMIC DNA]</scope>
    <source>
        <strain evidence="1">STM 7183</strain>
    </source>
</reference>
<evidence type="ECO:0000313" key="1">
    <source>
        <dbReference type="EMBL" id="SIT46398.1"/>
    </source>
</evidence>
<dbReference type="PANTHER" id="PTHR35841">
    <property type="entry name" value="PHOSPHONATES-BINDING PERIPLASMIC PROTEIN"/>
    <property type="match status" value="1"/>
</dbReference>
<accession>A0A1N7SG73</accession>
<protein>
    <submittedName>
        <fullName evidence="1">ABC phosphate/phosphonate transporter, periplasmic ligand binding protein</fullName>
    </submittedName>
</protein>
<dbReference type="Gene3D" id="3.40.190.10">
    <property type="entry name" value="Periplasmic binding protein-like II"/>
    <property type="match status" value="1"/>
</dbReference>
<dbReference type="PANTHER" id="PTHR35841:SF1">
    <property type="entry name" value="PHOSPHONATES-BINDING PERIPLASMIC PROTEIN"/>
    <property type="match status" value="1"/>
</dbReference>
<dbReference type="AlphaFoldDB" id="A0A1N7SG73"/>
<dbReference type="Pfam" id="PF12974">
    <property type="entry name" value="Phosphonate-bd"/>
    <property type="match status" value="1"/>
</dbReference>
<dbReference type="EMBL" id="CYGY02000050">
    <property type="protein sequence ID" value="SIT46398.1"/>
    <property type="molecule type" value="Genomic_DNA"/>
</dbReference>
<comment type="caution">
    <text evidence="1">The sequence shown here is derived from an EMBL/GenBank/DDBJ whole genome shotgun (WGS) entry which is preliminary data.</text>
</comment>
<dbReference type="SUPFAM" id="SSF53850">
    <property type="entry name" value="Periplasmic binding protein-like II"/>
    <property type="match status" value="1"/>
</dbReference>
<proteinExistence type="predicted"/>
<dbReference type="Proteomes" id="UP000195569">
    <property type="component" value="Unassembled WGS sequence"/>
</dbReference>